<dbReference type="PROSITE" id="PS50181">
    <property type="entry name" value="FBOX"/>
    <property type="match status" value="1"/>
</dbReference>
<evidence type="ECO:0000259" key="1">
    <source>
        <dbReference type="PROSITE" id="PS50181"/>
    </source>
</evidence>
<dbReference type="HOGENOM" id="CLU_066899_0_0_1"/>
<dbReference type="InterPro" id="IPR001810">
    <property type="entry name" value="F-box_dom"/>
</dbReference>
<evidence type="ECO:0000313" key="3">
    <source>
        <dbReference type="Proteomes" id="UP000007963"/>
    </source>
</evidence>
<reference evidence="3" key="1">
    <citation type="submission" date="2005-09" db="EMBL/GenBank/DDBJ databases">
        <title>Annotation of the Aspergillus terreus NIH2624 genome.</title>
        <authorList>
            <person name="Birren B.W."/>
            <person name="Lander E.S."/>
            <person name="Galagan J.E."/>
            <person name="Nusbaum C."/>
            <person name="Devon K."/>
            <person name="Henn M."/>
            <person name="Ma L.-J."/>
            <person name="Jaffe D.B."/>
            <person name="Butler J."/>
            <person name="Alvarez P."/>
            <person name="Gnerre S."/>
            <person name="Grabherr M."/>
            <person name="Kleber M."/>
            <person name="Mauceli E.W."/>
            <person name="Brockman W."/>
            <person name="Rounsley S."/>
            <person name="Young S.K."/>
            <person name="LaButti K."/>
            <person name="Pushparaj V."/>
            <person name="DeCaprio D."/>
            <person name="Crawford M."/>
            <person name="Koehrsen M."/>
            <person name="Engels R."/>
            <person name="Montgomery P."/>
            <person name="Pearson M."/>
            <person name="Howarth C."/>
            <person name="Larson L."/>
            <person name="Luoma S."/>
            <person name="White J."/>
            <person name="Alvarado L."/>
            <person name="Kodira C.D."/>
            <person name="Zeng Q."/>
            <person name="Oleary S."/>
            <person name="Yandava C."/>
            <person name="Denning D.W."/>
            <person name="Nierman W.C."/>
            <person name="Milne T."/>
            <person name="Madden K."/>
        </authorList>
    </citation>
    <scope>NUCLEOTIDE SEQUENCE [LARGE SCALE GENOMIC DNA]</scope>
    <source>
        <strain evidence="3">NIH 2624 / FGSC A1156</strain>
    </source>
</reference>
<dbReference type="AlphaFoldDB" id="Q0CN61"/>
<dbReference type="RefSeq" id="XP_001214051.1">
    <property type="nucleotide sequence ID" value="XM_001214051.1"/>
</dbReference>
<organism evidence="2 3">
    <name type="scientific">Aspergillus terreus (strain NIH 2624 / FGSC A1156)</name>
    <dbReference type="NCBI Taxonomy" id="341663"/>
    <lineage>
        <taxon>Eukaryota</taxon>
        <taxon>Fungi</taxon>
        <taxon>Dikarya</taxon>
        <taxon>Ascomycota</taxon>
        <taxon>Pezizomycotina</taxon>
        <taxon>Eurotiomycetes</taxon>
        <taxon>Eurotiomycetidae</taxon>
        <taxon>Eurotiales</taxon>
        <taxon>Aspergillaceae</taxon>
        <taxon>Aspergillus</taxon>
        <taxon>Aspergillus subgen. Circumdati</taxon>
    </lineage>
</organism>
<proteinExistence type="predicted"/>
<accession>Q0CN61</accession>
<dbReference type="eggNOG" id="ENOG502SR0E">
    <property type="taxonomic scope" value="Eukaryota"/>
</dbReference>
<dbReference type="VEuPathDB" id="FungiDB:ATEG_04873"/>
<dbReference type="GeneID" id="4319963"/>
<sequence length="360" mass="42345">MFKLLPTELLLHIFRSCDSITDIISLTSTCRRLRHVFNQSNKLQILLDIAEHEFGPLDDIIQIVTQNSSQPAHQIRTAPITVALFKQLAQIGRVAHKWEAIYPVKKWKMDYENRRSLTSDERYRLRRALYRLWLYHRAFHVRLYDRFSRNLLHVITERARLLHNWSTAELAEIEDLRLVICDVVQNHICPSNGTIQRKFRKRYPESNHQLTFNIHLNYPVDSAPTSAYGFLGNTTTPSVDQYFHTAHPTGSVESQAKYRSRFRNDFFHDPGFEGWGDEIPHYYVVQDMMKLDPGQILWLREHAPLKEQVEAFVRSLGDWFRDNGETFGETFEWVMKERGDDVAEVRMAIADRELGIVCEE</sequence>
<dbReference type="STRING" id="341663.Q0CN61"/>
<dbReference type="InterPro" id="IPR036047">
    <property type="entry name" value="F-box-like_dom_sf"/>
</dbReference>
<evidence type="ECO:0000313" key="2">
    <source>
        <dbReference type="EMBL" id="EAU35320.1"/>
    </source>
</evidence>
<dbReference type="EMBL" id="CH476599">
    <property type="protein sequence ID" value="EAU35320.1"/>
    <property type="molecule type" value="Genomic_DNA"/>
</dbReference>
<feature type="domain" description="F-box" evidence="1">
    <location>
        <begin position="1"/>
        <end position="46"/>
    </location>
</feature>
<dbReference type="OrthoDB" id="1638493at2759"/>
<dbReference type="Pfam" id="PF12937">
    <property type="entry name" value="F-box-like"/>
    <property type="match status" value="1"/>
</dbReference>
<protein>
    <recommendedName>
        <fullName evidence="1">F-box domain-containing protein</fullName>
    </recommendedName>
</protein>
<dbReference type="Proteomes" id="UP000007963">
    <property type="component" value="Unassembled WGS sequence"/>
</dbReference>
<dbReference type="SMART" id="SM00256">
    <property type="entry name" value="FBOX"/>
    <property type="match status" value="1"/>
</dbReference>
<gene>
    <name evidence="2" type="ORF">ATEG_04873</name>
</gene>
<dbReference type="CDD" id="cd09917">
    <property type="entry name" value="F-box_SF"/>
    <property type="match status" value="1"/>
</dbReference>
<name>Q0CN61_ASPTN</name>
<dbReference type="SUPFAM" id="SSF81383">
    <property type="entry name" value="F-box domain"/>
    <property type="match status" value="1"/>
</dbReference>
<dbReference type="OMA" id="VYRLWLY"/>